<dbReference type="OrthoDB" id="100102at2157"/>
<keyword evidence="1" id="KW-0472">Membrane</keyword>
<proteinExistence type="predicted"/>
<keyword evidence="1" id="KW-1133">Transmembrane helix</keyword>
<dbReference type="Proteomes" id="UP000250272">
    <property type="component" value="Chromosome"/>
</dbReference>
<dbReference type="KEGG" id="tbs:A3L01_00360"/>
<dbReference type="RefSeq" id="WP_088863946.1">
    <property type="nucleotide sequence ID" value="NZ_CP015101.1"/>
</dbReference>
<feature type="transmembrane region" description="Helical" evidence="1">
    <location>
        <begin position="177"/>
        <end position="195"/>
    </location>
</feature>
<organism evidence="2 3">
    <name type="scientific">Thermococcus barossii</name>
    <dbReference type="NCBI Taxonomy" id="54077"/>
    <lineage>
        <taxon>Archaea</taxon>
        <taxon>Methanobacteriati</taxon>
        <taxon>Methanobacteriota</taxon>
        <taxon>Thermococci</taxon>
        <taxon>Thermococcales</taxon>
        <taxon>Thermococcaceae</taxon>
        <taxon>Thermococcus</taxon>
    </lineage>
</organism>
<keyword evidence="3" id="KW-1185">Reference proteome</keyword>
<protein>
    <submittedName>
        <fullName evidence="2">Uncharacterized protein</fullName>
    </submittedName>
</protein>
<evidence type="ECO:0000313" key="2">
    <source>
        <dbReference type="EMBL" id="ASJ03895.1"/>
    </source>
</evidence>
<dbReference type="EMBL" id="CP015101">
    <property type="protein sequence ID" value="ASJ03895.1"/>
    <property type="molecule type" value="Genomic_DNA"/>
</dbReference>
<reference evidence="2 3" key="1">
    <citation type="submission" date="2016-04" db="EMBL/GenBank/DDBJ databases">
        <title>Complete genome sequence of Thermococcus barossii type strain SHCK-94.</title>
        <authorList>
            <person name="Oger P.M."/>
        </authorList>
    </citation>
    <scope>NUCLEOTIDE SEQUENCE [LARGE SCALE GENOMIC DNA]</scope>
    <source>
        <strain evidence="2 3">SHCK-94</strain>
    </source>
</reference>
<sequence length="245" mass="27256">MKVEGAVPCNISGFQLLLAAAGSVIIVSVPLFRNHTWISLLGWFLLAASWGKSVETEGEKLKLSYFFGKLSCEIRIEDIEELKVFNRLEGAVIAKEFPVMLAFVVFVMVFALGEILLYPLAQEYGFNGWFVLMSTGFVYLAILLLPFSKEHWAFPLVLFPPALAFMLNLLRPGSVDAFSIFTATMLSFLLLVGYYRKDYVLIKTSKRSYLLAVENRKMLFDVLEGLILPGDVGKTGFGGVPAADD</sequence>
<feature type="transmembrane region" description="Helical" evidence="1">
    <location>
        <begin position="12"/>
        <end position="32"/>
    </location>
</feature>
<accession>A0A2Z2MGP0</accession>
<gene>
    <name evidence="2" type="ORF">A3L01_00360</name>
</gene>
<evidence type="ECO:0000256" key="1">
    <source>
        <dbReference type="SAM" id="Phobius"/>
    </source>
</evidence>
<evidence type="ECO:0000313" key="3">
    <source>
        <dbReference type="Proteomes" id="UP000250272"/>
    </source>
</evidence>
<dbReference type="GeneID" id="33325178"/>
<dbReference type="AlphaFoldDB" id="A0A2Z2MGP0"/>
<feature type="transmembrane region" description="Helical" evidence="1">
    <location>
        <begin position="126"/>
        <end position="145"/>
    </location>
</feature>
<name>A0A2Z2MGP0_9EURY</name>
<keyword evidence="1" id="KW-0812">Transmembrane</keyword>
<feature type="transmembrane region" description="Helical" evidence="1">
    <location>
        <begin position="97"/>
        <end position="120"/>
    </location>
</feature>